<dbReference type="PANTHER" id="PTHR42901:SF1">
    <property type="entry name" value="ALCOHOL DEHYDROGENASE"/>
    <property type="match status" value="1"/>
</dbReference>
<comment type="caution">
    <text evidence="3">The sequence shown here is derived from an EMBL/GenBank/DDBJ whole genome shotgun (WGS) entry which is preliminary data.</text>
</comment>
<dbReference type="PRINTS" id="PR00081">
    <property type="entry name" value="GDHRDH"/>
</dbReference>
<accession>A0AAV9N5J6</accession>
<comment type="similarity">
    <text evidence="1">Belongs to the short-chain dehydrogenases/reductases (SDR) family.</text>
</comment>
<dbReference type="GeneID" id="89974058"/>
<dbReference type="SUPFAM" id="SSF51735">
    <property type="entry name" value="NAD(P)-binding Rossmann-fold domains"/>
    <property type="match status" value="1"/>
</dbReference>
<keyword evidence="4" id="KW-1185">Reference proteome</keyword>
<dbReference type="GO" id="GO:0016491">
    <property type="term" value="F:oxidoreductase activity"/>
    <property type="evidence" value="ECO:0007669"/>
    <property type="project" value="UniProtKB-KW"/>
</dbReference>
<proteinExistence type="inferred from homology"/>
<gene>
    <name evidence="3" type="ORF">LTR84_005884</name>
</gene>
<evidence type="ECO:0000313" key="3">
    <source>
        <dbReference type="EMBL" id="KAK5048214.1"/>
    </source>
</evidence>
<protein>
    <submittedName>
        <fullName evidence="3">Uncharacterized protein</fullName>
    </submittedName>
</protein>
<dbReference type="RefSeq" id="XP_064703672.1">
    <property type="nucleotide sequence ID" value="XM_064849448.1"/>
</dbReference>
<name>A0AAV9N5J6_9EURO</name>
<evidence type="ECO:0000256" key="1">
    <source>
        <dbReference type="ARBA" id="ARBA00006484"/>
    </source>
</evidence>
<dbReference type="InterPro" id="IPR036291">
    <property type="entry name" value="NAD(P)-bd_dom_sf"/>
</dbReference>
<dbReference type="InterPro" id="IPR002347">
    <property type="entry name" value="SDR_fam"/>
</dbReference>
<dbReference type="Proteomes" id="UP001358417">
    <property type="component" value="Unassembled WGS sequence"/>
</dbReference>
<organism evidence="3 4">
    <name type="scientific">Exophiala bonariae</name>
    <dbReference type="NCBI Taxonomy" id="1690606"/>
    <lineage>
        <taxon>Eukaryota</taxon>
        <taxon>Fungi</taxon>
        <taxon>Dikarya</taxon>
        <taxon>Ascomycota</taxon>
        <taxon>Pezizomycotina</taxon>
        <taxon>Eurotiomycetes</taxon>
        <taxon>Chaetothyriomycetidae</taxon>
        <taxon>Chaetothyriales</taxon>
        <taxon>Herpotrichiellaceae</taxon>
        <taxon>Exophiala</taxon>
    </lineage>
</organism>
<dbReference type="Gene3D" id="3.40.50.720">
    <property type="entry name" value="NAD(P)-binding Rossmann-like Domain"/>
    <property type="match status" value="1"/>
</dbReference>
<dbReference type="Pfam" id="PF00106">
    <property type="entry name" value="adh_short"/>
    <property type="match status" value="1"/>
</dbReference>
<dbReference type="EMBL" id="JAVRRD010000022">
    <property type="protein sequence ID" value="KAK5048214.1"/>
    <property type="molecule type" value="Genomic_DNA"/>
</dbReference>
<reference evidence="3 4" key="1">
    <citation type="submission" date="2023-08" db="EMBL/GenBank/DDBJ databases">
        <title>Black Yeasts Isolated from many extreme environments.</title>
        <authorList>
            <person name="Coleine C."/>
            <person name="Stajich J.E."/>
            <person name="Selbmann L."/>
        </authorList>
    </citation>
    <scope>NUCLEOTIDE SEQUENCE [LARGE SCALE GENOMIC DNA]</scope>
    <source>
        <strain evidence="3 4">CCFEE 5792</strain>
    </source>
</reference>
<dbReference type="PANTHER" id="PTHR42901">
    <property type="entry name" value="ALCOHOL DEHYDROGENASE"/>
    <property type="match status" value="1"/>
</dbReference>
<dbReference type="AlphaFoldDB" id="A0AAV9N5J6"/>
<keyword evidence="2" id="KW-0560">Oxidoreductase</keyword>
<evidence type="ECO:0000256" key="2">
    <source>
        <dbReference type="ARBA" id="ARBA00023002"/>
    </source>
</evidence>
<sequence length="304" mass="33657">MNDIEELKKLDPGVPDTVKTYHKTSYAAISTLRPEQSQAGKTVLITGASAGIGFAIARAYAEASAFKVILTGRRKDVLENSTSKLSKEFKNTLFDARVCDIVNVTESAALWSVLRVEGVSVDILVLNAASFGGQEPILETGFENIWPQYESNVRSLLQFTDQLYKQEDQEGRQKYLVYVSTAAIHSRSIAASLPTYTLTKMSGHLMLQKIAEEVDQNKLQVVSFHPGMILSETSRNAGLDENSLPWDHDDLPAHFAVWAATSEAAFLHGRFVWAAWDVDELRSGEVKKRVEKDPDFLTIGFTGV</sequence>
<evidence type="ECO:0000313" key="4">
    <source>
        <dbReference type="Proteomes" id="UP001358417"/>
    </source>
</evidence>